<dbReference type="SUPFAM" id="SSF51735">
    <property type="entry name" value="NAD(P)-binding Rossmann-fold domains"/>
    <property type="match status" value="1"/>
</dbReference>
<dbReference type="PRINTS" id="PR00080">
    <property type="entry name" value="SDRFAMILY"/>
</dbReference>
<keyword evidence="2 5" id="KW-0560">Oxidoreductase</keyword>
<dbReference type="InterPro" id="IPR036291">
    <property type="entry name" value="NAD(P)-bd_dom_sf"/>
</dbReference>
<dbReference type="CDD" id="cd05233">
    <property type="entry name" value="SDR_c"/>
    <property type="match status" value="1"/>
</dbReference>
<dbReference type="FunFam" id="3.40.50.720:FF:000084">
    <property type="entry name" value="Short-chain dehydrogenase reductase"/>
    <property type="match status" value="1"/>
</dbReference>
<dbReference type="GO" id="GO:0016491">
    <property type="term" value="F:oxidoreductase activity"/>
    <property type="evidence" value="ECO:0007669"/>
    <property type="project" value="UniProtKB-KW"/>
</dbReference>
<evidence type="ECO:0000313" key="5">
    <source>
        <dbReference type="EMBL" id="APZ96828.1"/>
    </source>
</evidence>
<dbReference type="PANTHER" id="PTHR44196">
    <property type="entry name" value="DEHYDROGENASE/REDUCTASE SDR FAMILY MEMBER 7B"/>
    <property type="match status" value="1"/>
</dbReference>
<dbReference type="Proteomes" id="UP000187735">
    <property type="component" value="Chromosome"/>
</dbReference>
<dbReference type="PRINTS" id="PR00081">
    <property type="entry name" value="GDHRDH"/>
</dbReference>
<evidence type="ECO:0000256" key="3">
    <source>
        <dbReference type="RuleBase" id="RU000363"/>
    </source>
</evidence>
<dbReference type="KEGG" id="fmr:Fuma_06502"/>
<organism evidence="5 6">
    <name type="scientific">Fuerstiella marisgermanici</name>
    <dbReference type="NCBI Taxonomy" id="1891926"/>
    <lineage>
        <taxon>Bacteria</taxon>
        <taxon>Pseudomonadati</taxon>
        <taxon>Planctomycetota</taxon>
        <taxon>Planctomycetia</taxon>
        <taxon>Planctomycetales</taxon>
        <taxon>Planctomycetaceae</taxon>
        <taxon>Fuerstiella</taxon>
    </lineage>
</organism>
<evidence type="ECO:0000256" key="1">
    <source>
        <dbReference type="ARBA" id="ARBA00006484"/>
    </source>
</evidence>
<evidence type="ECO:0000313" key="6">
    <source>
        <dbReference type="Proteomes" id="UP000187735"/>
    </source>
</evidence>
<dbReference type="OrthoDB" id="9775296at2"/>
<reference evidence="5 6" key="1">
    <citation type="journal article" date="2016" name="Front. Microbiol.">
        <title>Fuerstia marisgermanicae gen. nov., sp. nov., an Unusual Member of the Phylum Planctomycetes from the German Wadden Sea.</title>
        <authorList>
            <person name="Kohn T."/>
            <person name="Heuer A."/>
            <person name="Jogler M."/>
            <person name="Vollmers J."/>
            <person name="Boedeker C."/>
            <person name="Bunk B."/>
            <person name="Rast P."/>
            <person name="Borchert D."/>
            <person name="Glockner I."/>
            <person name="Freese H.M."/>
            <person name="Klenk H.P."/>
            <person name="Overmann J."/>
            <person name="Kaster A.K."/>
            <person name="Rohde M."/>
            <person name="Wiegand S."/>
            <person name="Jogler C."/>
        </authorList>
    </citation>
    <scope>NUCLEOTIDE SEQUENCE [LARGE SCALE GENOMIC DNA]</scope>
    <source>
        <strain evidence="5 6">NH11</strain>
    </source>
</reference>
<dbReference type="GO" id="GO:0016020">
    <property type="term" value="C:membrane"/>
    <property type="evidence" value="ECO:0007669"/>
    <property type="project" value="TreeGrafter"/>
</dbReference>
<proteinExistence type="inferred from homology"/>
<dbReference type="EMBL" id="CP017641">
    <property type="protein sequence ID" value="APZ96828.1"/>
    <property type="molecule type" value="Genomic_DNA"/>
</dbReference>
<dbReference type="SMART" id="SM00822">
    <property type="entry name" value="PKS_KR"/>
    <property type="match status" value="1"/>
</dbReference>
<evidence type="ECO:0000259" key="4">
    <source>
        <dbReference type="SMART" id="SM00822"/>
    </source>
</evidence>
<evidence type="ECO:0000256" key="2">
    <source>
        <dbReference type="ARBA" id="ARBA00023002"/>
    </source>
</evidence>
<comment type="similarity">
    <text evidence="1 3">Belongs to the short-chain dehydrogenases/reductases (SDR) family.</text>
</comment>
<sequence length="259" mass="26887">MGCLKNKVAIVTGAGTGIGRAAAKLLAADGAKVVLVGRRAEPLNSVVKEITDAGGEAVAHPADLVDGEQAAGVAEFTLKTFGQVDILVNNAGFSSKVRSVKYVQPDEWEAVFKVNVEAVYRLTQACLPDMLSRGEGTIITTSSMAALKPGVLGGSPYSAAKAASLNFSNGLNSELRASGIRATAIIPAEVNTPILDGRPAPPDDEARKIMMQPEDVARCIHLAATLPVRTVIEEIVVSPTIPRDMSAEMEIASKAGAPS</sequence>
<dbReference type="PIRSF" id="PIRSF000126">
    <property type="entry name" value="11-beta-HSD1"/>
    <property type="match status" value="1"/>
</dbReference>
<gene>
    <name evidence="5" type="ORF">Fuma_06502</name>
</gene>
<dbReference type="InterPro" id="IPR002347">
    <property type="entry name" value="SDR_fam"/>
</dbReference>
<protein>
    <submittedName>
        <fullName evidence="5">Putative oxidoreductase</fullName>
        <ecNumber evidence="5">1.-.-.-</ecNumber>
    </submittedName>
</protein>
<dbReference type="RefSeq" id="WP_077027802.1">
    <property type="nucleotide sequence ID" value="NZ_CP017641.1"/>
</dbReference>
<dbReference type="Gene3D" id="3.40.50.720">
    <property type="entry name" value="NAD(P)-binding Rossmann-like Domain"/>
    <property type="match status" value="1"/>
</dbReference>
<dbReference type="InterPro" id="IPR057326">
    <property type="entry name" value="KR_dom"/>
</dbReference>
<dbReference type="EC" id="1.-.-.-" evidence="5"/>
<keyword evidence="6" id="KW-1185">Reference proteome</keyword>
<accession>A0A1P8WS11</accession>
<dbReference type="AlphaFoldDB" id="A0A1P8WS11"/>
<dbReference type="Pfam" id="PF00106">
    <property type="entry name" value="adh_short"/>
    <property type="match status" value="1"/>
</dbReference>
<dbReference type="PANTHER" id="PTHR44196:SF1">
    <property type="entry name" value="DEHYDROGENASE_REDUCTASE SDR FAMILY MEMBER 7B"/>
    <property type="match status" value="1"/>
</dbReference>
<feature type="domain" description="Ketoreductase" evidence="4">
    <location>
        <begin position="7"/>
        <end position="191"/>
    </location>
</feature>
<name>A0A1P8WS11_9PLAN</name>
<dbReference type="STRING" id="1891926.Fuma_06502"/>